<dbReference type="InterPro" id="IPR003738">
    <property type="entry name" value="SRAP"/>
</dbReference>
<dbReference type="KEGG" id="hhc:M911_06130"/>
<evidence type="ECO:0000256" key="4">
    <source>
        <dbReference type="ARBA" id="ARBA00022801"/>
    </source>
</evidence>
<dbReference type="EC" id="3.4.-.-" evidence="8"/>
<keyword evidence="4 8" id="KW-0378">Hydrolase</keyword>
<dbReference type="AlphaFoldDB" id="W8KTB4"/>
<dbReference type="GO" id="GO:0016829">
    <property type="term" value="F:lyase activity"/>
    <property type="evidence" value="ECO:0007669"/>
    <property type="project" value="UniProtKB-KW"/>
</dbReference>
<proteinExistence type="inferred from homology"/>
<evidence type="ECO:0000256" key="1">
    <source>
        <dbReference type="ARBA" id="ARBA00008136"/>
    </source>
</evidence>
<protein>
    <recommendedName>
        <fullName evidence="8">Abasic site processing protein</fullName>
        <ecNumber evidence="8">3.4.-.-</ecNumber>
    </recommendedName>
</protein>
<dbReference type="GO" id="GO:0003697">
    <property type="term" value="F:single-stranded DNA binding"/>
    <property type="evidence" value="ECO:0007669"/>
    <property type="project" value="InterPro"/>
</dbReference>
<evidence type="ECO:0000256" key="3">
    <source>
        <dbReference type="ARBA" id="ARBA00022763"/>
    </source>
</evidence>
<dbReference type="PATRIC" id="fig|1354791.3.peg.1662"/>
<accession>W8KTB4</accession>
<dbReference type="PANTHER" id="PTHR13604:SF0">
    <property type="entry name" value="ABASIC SITE PROCESSING PROTEIN HMCES"/>
    <property type="match status" value="1"/>
</dbReference>
<keyword evidence="10" id="KW-1185">Reference proteome</keyword>
<evidence type="ECO:0000256" key="8">
    <source>
        <dbReference type="RuleBase" id="RU364100"/>
    </source>
</evidence>
<keyword evidence="7" id="KW-0456">Lyase</keyword>
<dbReference type="HOGENOM" id="CLU_035990_6_2_6"/>
<dbReference type="OrthoDB" id="6192129at2"/>
<evidence type="ECO:0000256" key="6">
    <source>
        <dbReference type="ARBA" id="ARBA00023125"/>
    </source>
</evidence>
<dbReference type="Gene3D" id="3.90.1680.10">
    <property type="entry name" value="SOS response associated peptidase-like"/>
    <property type="match status" value="1"/>
</dbReference>
<dbReference type="Pfam" id="PF02586">
    <property type="entry name" value="SRAP"/>
    <property type="match status" value="1"/>
</dbReference>
<organism evidence="9 10">
    <name type="scientific">Ectothiorhodospira haloalkaliphila</name>
    <dbReference type="NCBI Taxonomy" id="421628"/>
    <lineage>
        <taxon>Bacteria</taxon>
        <taxon>Pseudomonadati</taxon>
        <taxon>Pseudomonadota</taxon>
        <taxon>Gammaproteobacteria</taxon>
        <taxon>Chromatiales</taxon>
        <taxon>Ectothiorhodospiraceae</taxon>
        <taxon>Ectothiorhodospira</taxon>
    </lineage>
</organism>
<dbReference type="GO" id="GO:0006508">
    <property type="term" value="P:proteolysis"/>
    <property type="evidence" value="ECO:0007669"/>
    <property type="project" value="UniProtKB-KW"/>
</dbReference>
<dbReference type="PANTHER" id="PTHR13604">
    <property type="entry name" value="DC12-RELATED"/>
    <property type="match status" value="1"/>
</dbReference>
<keyword evidence="3" id="KW-0227">DNA damage</keyword>
<evidence type="ECO:0000313" key="10">
    <source>
        <dbReference type="Proteomes" id="UP000019442"/>
    </source>
</evidence>
<evidence type="ECO:0000313" key="9">
    <source>
        <dbReference type="EMBL" id="AHK78816.1"/>
    </source>
</evidence>
<gene>
    <name evidence="9" type="ORF">M911_06130</name>
</gene>
<evidence type="ECO:0000256" key="5">
    <source>
        <dbReference type="ARBA" id="ARBA00023124"/>
    </source>
</evidence>
<sequence>MCGRYALHTACSLIAQRYLDLELTEDNFEPRFNVAPGTLIPVIRMTPDGLPSLDQCLWGFRPAWAGDDAPRPINARAEKVAVSRYFREAFAHRRCLVPANGWYEWQGSGREKQPFYVTLMQQAENEALFFAGIWEPSADNGPDGCAIITEPARPPLSQIHPRQPVVLDPSCLSAWLDPAITERQSIRQWMRRLAPERLTCHPVSQRVNHASHEGIDLIEPVP</sequence>
<comment type="similarity">
    <text evidence="1 8">Belongs to the SOS response-associated peptidase family.</text>
</comment>
<dbReference type="RefSeq" id="WP_025281212.1">
    <property type="nucleotide sequence ID" value="NZ_CP007268.1"/>
</dbReference>
<reference evidence="10" key="2">
    <citation type="submission" date="2014-02" db="EMBL/GenBank/DDBJ databases">
        <title>Draft Genome Sequence of extremely halophilic bacteria Halorhodospira halochloris.</title>
        <authorList>
            <person name="Singh K.S."/>
        </authorList>
    </citation>
    <scope>NUCLEOTIDE SEQUENCE [LARGE SCALE GENOMIC DNA]</scope>
    <source>
        <strain evidence="10">A</strain>
    </source>
</reference>
<dbReference type="SUPFAM" id="SSF143081">
    <property type="entry name" value="BB1717-like"/>
    <property type="match status" value="1"/>
</dbReference>
<dbReference type="GO" id="GO:0008233">
    <property type="term" value="F:peptidase activity"/>
    <property type="evidence" value="ECO:0007669"/>
    <property type="project" value="UniProtKB-KW"/>
</dbReference>
<name>W8KTB4_9GAMM</name>
<dbReference type="InterPro" id="IPR036590">
    <property type="entry name" value="SRAP-like"/>
</dbReference>
<evidence type="ECO:0000256" key="7">
    <source>
        <dbReference type="ARBA" id="ARBA00023239"/>
    </source>
</evidence>
<keyword evidence="5" id="KW-0190">Covalent protein-DNA linkage</keyword>
<reference evidence="9 10" key="1">
    <citation type="journal article" date="2014" name="J Genomics">
        <title>Draft Genome Sequence of the Extremely Halophilic Phototrophic Purple Sulfur Bacterium Halorhodospira halochloris.</title>
        <authorList>
            <person name="Singh K.S."/>
            <person name="Kirksey J."/>
            <person name="Hoff W.D."/>
            <person name="Deole R."/>
        </authorList>
    </citation>
    <scope>NUCLEOTIDE SEQUENCE [LARGE SCALE GENOMIC DNA]</scope>
    <source>
        <strain evidence="9 10">A</strain>
    </source>
</reference>
<keyword evidence="2 8" id="KW-0645">Protease</keyword>
<dbReference type="Proteomes" id="UP000019442">
    <property type="component" value="Chromosome"/>
</dbReference>
<keyword evidence="6" id="KW-0238">DNA-binding</keyword>
<dbReference type="GO" id="GO:0106300">
    <property type="term" value="P:protein-DNA covalent cross-linking repair"/>
    <property type="evidence" value="ECO:0007669"/>
    <property type="project" value="InterPro"/>
</dbReference>
<dbReference type="EMBL" id="CP007268">
    <property type="protein sequence ID" value="AHK78816.1"/>
    <property type="molecule type" value="Genomic_DNA"/>
</dbReference>
<evidence type="ECO:0000256" key="2">
    <source>
        <dbReference type="ARBA" id="ARBA00022670"/>
    </source>
</evidence>